<reference evidence="1 2" key="1">
    <citation type="submission" date="2016-10" db="EMBL/GenBank/DDBJ databases">
        <authorList>
            <person name="Varghese N."/>
            <person name="Submissions S."/>
        </authorList>
    </citation>
    <scope>NUCLEOTIDE SEQUENCE [LARGE SCALE GENOMIC DNA]</scope>
    <source>
        <strain evidence="1 2">DSM 16525</strain>
    </source>
</reference>
<evidence type="ECO:0000313" key="1">
    <source>
        <dbReference type="EMBL" id="SEU35026.1"/>
    </source>
</evidence>
<accession>A0ABY1CRZ8</accession>
<name>A0ABY1CRZ8_MYXFU</name>
<organism evidence="1 2">
    <name type="scientific">Myxococcus fulvus</name>
    <dbReference type="NCBI Taxonomy" id="33"/>
    <lineage>
        <taxon>Bacteria</taxon>
        <taxon>Pseudomonadati</taxon>
        <taxon>Myxococcota</taxon>
        <taxon>Myxococcia</taxon>
        <taxon>Myxococcales</taxon>
        <taxon>Cystobacterineae</taxon>
        <taxon>Myxococcaceae</taxon>
        <taxon>Myxococcus</taxon>
    </lineage>
</organism>
<evidence type="ECO:0008006" key="3">
    <source>
        <dbReference type="Google" id="ProtNLM"/>
    </source>
</evidence>
<protein>
    <recommendedName>
        <fullName evidence="3">Lipoprotein</fullName>
    </recommendedName>
</protein>
<dbReference type="EMBL" id="FOIB01000010">
    <property type="protein sequence ID" value="SEU35026.1"/>
    <property type="molecule type" value="Genomic_DNA"/>
</dbReference>
<sequence>MSPRGSSSPWGLAERVRTSRATAGVPGDTLLHPLVFCAVLVLVLNDHVFKARWPSWWTGKLSDVAGLAMFPLLLQGLWEQARGRSARDDFRPSLAVLTTCVALTACVFTAIKVWEPAAETWRWGLGSLQWPVRAAWAALSRRAVPSLAPVAHTMDVTDLLALPALGVSYWLGRKRCERHEPARQPA</sequence>
<comment type="caution">
    <text evidence="1">The sequence shown here is derived from an EMBL/GenBank/DDBJ whole genome shotgun (WGS) entry which is preliminary data.</text>
</comment>
<dbReference type="Proteomes" id="UP000183760">
    <property type="component" value="Unassembled WGS sequence"/>
</dbReference>
<gene>
    <name evidence="1" type="ORF">SAMN05443572_110182</name>
</gene>
<evidence type="ECO:0000313" key="2">
    <source>
        <dbReference type="Proteomes" id="UP000183760"/>
    </source>
</evidence>
<keyword evidence="2" id="KW-1185">Reference proteome</keyword>
<proteinExistence type="predicted"/>